<dbReference type="Gene3D" id="3.40.50.720">
    <property type="entry name" value="NAD(P)-binding Rossmann-like Domain"/>
    <property type="match status" value="1"/>
</dbReference>
<accession>A0A1I6KL09</accession>
<dbReference type="RefSeq" id="WP_093313441.1">
    <property type="nucleotide sequence ID" value="NZ_FOZG01000001.1"/>
</dbReference>
<evidence type="ECO:0000313" key="3">
    <source>
        <dbReference type="Proteomes" id="UP000198824"/>
    </source>
</evidence>
<dbReference type="SUPFAM" id="SSF51735">
    <property type="entry name" value="NAD(P)-binding Rossmann-fold domains"/>
    <property type="match status" value="1"/>
</dbReference>
<dbReference type="InterPro" id="IPR036291">
    <property type="entry name" value="NAD(P)-bd_dom_sf"/>
</dbReference>
<gene>
    <name evidence="2" type="ORF">SAMN05192580_1838</name>
</gene>
<dbReference type="STRING" id="1166337.SAMN05192580_1838"/>
<protein>
    <submittedName>
        <fullName evidence="2">NAD(P)-dependent dehydrogenase, short-chain alcohol dehydrogenase family</fullName>
    </submittedName>
</protein>
<dbReference type="Proteomes" id="UP000198824">
    <property type="component" value="Unassembled WGS sequence"/>
</dbReference>
<evidence type="ECO:0000313" key="2">
    <source>
        <dbReference type="EMBL" id="SFR91728.1"/>
    </source>
</evidence>
<reference evidence="2 3" key="1">
    <citation type="submission" date="2016-10" db="EMBL/GenBank/DDBJ databases">
        <authorList>
            <person name="de Groot N.N."/>
        </authorList>
    </citation>
    <scope>NUCLEOTIDE SEQUENCE [LARGE SCALE GENOMIC DNA]</scope>
    <source>
        <strain evidence="2 3">S5-249</strain>
    </source>
</reference>
<dbReference type="PANTHER" id="PTHR44147">
    <property type="entry name" value="DEHYDROGENASE/REDUCTASE SDR FAMILY MEMBER 1"/>
    <property type="match status" value="1"/>
</dbReference>
<feature type="region of interest" description="Disordered" evidence="1">
    <location>
        <begin position="266"/>
        <end position="292"/>
    </location>
</feature>
<organism evidence="2 3">
    <name type="scientific">Sphingomonas jatrophae</name>
    <dbReference type="NCBI Taxonomy" id="1166337"/>
    <lineage>
        <taxon>Bacteria</taxon>
        <taxon>Pseudomonadati</taxon>
        <taxon>Pseudomonadota</taxon>
        <taxon>Alphaproteobacteria</taxon>
        <taxon>Sphingomonadales</taxon>
        <taxon>Sphingomonadaceae</taxon>
        <taxon>Sphingomonas</taxon>
    </lineage>
</organism>
<proteinExistence type="predicted"/>
<dbReference type="OrthoDB" id="63584at2"/>
<keyword evidence="3" id="KW-1185">Reference proteome</keyword>
<dbReference type="InterPro" id="IPR002347">
    <property type="entry name" value="SDR_fam"/>
</dbReference>
<dbReference type="PRINTS" id="PR00081">
    <property type="entry name" value="GDHRDH"/>
</dbReference>
<dbReference type="EMBL" id="FOZG01000001">
    <property type="protein sequence ID" value="SFR91728.1"/>
    <property type="molecule type" value="Genomic_DNA"/>
</dbReference>
<dbReference type="PANTHER" id="PTHR44147:SF2">
    <property type="entry name" value="DEHYDROGENASE_REDUCTASE SDR FAMILY MEMBER 1"/>
    <property type="match status" value="1"/>
</dbReference>
<evidence type="ECO:0000256" key="1">
    <source>
        <dbReference type="SAM" id="MobiDB-lite"/>
    </source>
</evidence>
<sequence>MSSSNETGRKVAIVTGASRGAGKGIAAALGAAGWRVYVTGRTLREGDAALPGTIGAAAQAVTDAGGEGIAVQVDHADAGAIARLFEQVQRESGRLDILVNNVAAIHDDLVAPGPFWAKSPDLVDILDVGLRSHYLASYHAAPIMVAQGRGLIAFTSSFGSVCYMHGPAYGAQKAGVDKFAADMGVDFRDEKTGVAAVSLWMGPLRTERSERTLAGHPDQYEGFMAQAETPEFNGRLILAMYDDPKLAELNGQTVIGAEIAERYGVTEEGGRKPPSYRDMLGEPRVPHPAIVR</sequence>
<dbReference type="Pfam" id="PF00106">
    <property type="entry name" value="adh_short"/>
    <property type="match status" value="1"/>
</dbReference>
<name>A0A1I6KL09_9SPHN</name>
<dbReference type="AlphaFoldDB" id="A0A1I6KL09"/>